<comment type="caution">
    <text evidence="2">The sequence shown here is derived from an EMBL/GenBank/DDBJ whole genome shotgun (WGS) entry which is preliminary data.</text>
</comment>
<sequence>MPDQSVSSGHQAAHHARELFCQCKLLLRPSPDLSQFSNGRGHHAGHREPRNSTPVRQSLQPSSPKLGSPLA</sequence>
<dbReference type="Proteomes" id="UP001221898">
    <property type="component" value="Unassembled WGS sequence"/>
</dbReference>
<keyword evidence="3" id="KW-1185">Reference proteome</keyword>
<name>A0AAD7R3G5_9TELE</name>
<proteinExistence type="predicted"/>
<organism evidence="2 3">
    <name type="scientific">Aldrovandia affinis</name>
    <dbReference type="NCBI Taxonomy" id="143900"/>
    <lineage>
        <taxon>Eukaryota</taxon>
        <taxon>Metazoa</taxon>
        <taxon>Chordata</taxon>
        <taxon>Craniata</taxon>
        <taxon>Vertebrata</taxon>
        <taxon>Euteleostomi</taxon>
        <taxon>Actinopterygii</taxon>
        <taxon>Neopterygii</taxon>
        <taxon>Teleostei</taxon>
        <taxon>Notacanthiformes</taxon>
        <taxon>Halosauridae</taxon>
        <taxon>Aldrovandia</taxon>
    </lineage>
</organism>
<reference evidence="2" key="1">
    <citation type="journal article" date="2023" name="Science">
        <title>Genome structures resolve the early diversification of teleost fishes.</title>
        <authorList>
            <person name="Parey E."/>
            <person name="Louis A."/>
            <person name="Montfort J."/>
            <person name="Bouchez O."/>
            <person name="Roques C."/>
            <person name="Iampietro C."/>
            <person name="Lluch J."/>
            <person name="Castinel A."/>
            <person name="Donnadieu C."/>
            <person name="Desvignes T."/>
            <person name="Floi Bucao C."/>
            <person name="Jouanno E."/>
            <person name="Wen M."/>
            <person name="Mejri S."/>
            <person name="Dirks R."/>
            <person name="Jansen H."/>
            <person name="Henkel C."/>
            <person name="Chen W.J."/>
            <person name="Zahm M."/>
            <person name="Cabau C."/>
            <person name="Klopp C."/>
            <person name="Thompson A.W."/>
            <person name="Robinson-Rechavi M."/>
            <person name="Braasch I."/>
            <person name="Lecointre G."/>
            <person name="Bobe J."/>
            <person name="Postlethwait J.H."/>
            <person name="Berthelot C."/>
            <person name="Roest Crollius H."/>
            <person name="Guiguen Y."/>
        </authorList>
    </citation>
    <scope>NUCLEOTIDE SEQUENCE</scope>
    <source>
        <strain evidence="2">NC1722</strain>
    </source>
</reference>
<feature type="compositionally biased region" description="Polar residues" evidence="1">
    <location>
        <begin position="51"/>
        <end position="65"/>
    </location>
</feature>
<dbReference type="EMBL" id="JAINUG010000968">
    <property type="protein sequence ID" value="KAJ8358463.1"/>
    <property type="molecule type" value="Genomic_DNA"/>
</dbReference>
<accession>A0AAD7R3G5</accession>
<evidence type="ECO:0000313" key="3">
    <source>
        <dbReference type="Proteomes" id="UP001221898"/>
    </source>
</evidence>
<dbReference type="AlphaFoldDB" id="A0AAD7R3G5"/>
<gene>
    <name evidence="2" type="ORF">AAFF_G00437110</name>
</gene>
<protein>
    <submittedName>
        <fullName evidence="2">Uncharacterized protein</fullName>
    </submittedName>
</protein>
<evidence type="ECO:0000256" key="1">
    <source>
        <dbReference type="SAM" id="MobiDB-lite"/>
    </source>
</evidence>
<feature type="region of interest" description="Disordered" evidence="1">
    <location>
        <begin position="31"/>
        <end position="71"/>
    </location>
</feature>
<evidence type="ECO:0000313" key="2">
    <source>
        <dbReference type="EMBL" id="KAJ8358463.1"/>
    </source>
</evidence>